<dbReference type="AlphaFoldDB" id="X1STG3"/>
<gene>
    <name evidence="1" type="ORF">S12H4_18742</name>
</gene>
<proteinExistence type="predicted"/>
<evidence type="ECO:0000313" key="1">
    <source>
        <dbReference type="EMBL" id="GAI78640.1"/>
    </source>
</evidence>
<dbReference type="EMBL" id="BARW01009291">
    <property type="protein sequence ID" value="GAI78640.1"/>
    <property type="molecule type" value="Genomic_DNA"/>
</dbReference>
<accession>X1STG3</accession>
<name>X1STG3_9ZZZZ</name>
<sequence>MIAKTTGVYLAYTRVFFETMKKSRPLSSVAGMVTKDALARALKTIKDGGADWFVYVNGNPQENRTEDEGRTEIMNVQGLPEKVYAILEDYGDPSTWDEIYEPETAETLRSALGNKRHKLTIMFASDY</sequence>
<protein>
    <submittedName>
        <fullName evidence="1">Uncharacterized protein</fullName>
    </submittedName>
</protein>
<organism evidence="1">
    <name type="scientific">marine sediment metagenome</name>
    <dbReference type="NCBI Taxonomy" id="412755"/>
    <lineage>
        <taxon>unclassified sequences</taxon>
        <taxon>metagenomes</taxon>
        <taxon>ecological metagenomes</taxon>
    </lineage>
</organism>
<reference evidence="1" key="1">
    <citation type="journal article" date="2014" name="Front. Microbiol.">
        <title>High frequency of phylogenetically diverse reductive dehalogenase-homologous genes in deep subseafloor sedimentary metagenomes.</title>
        <authorList>
            <person name="Kawai M."/>
            <person name="Futagami T."/>
            <person name="Toyoda A."/>
            <person name="Takaki Y."/>
            <person name="Nishi S."/>
            <person name="Hori S."/>
            <person name="Arai W."/>
            <person name="Tsubouchi T."/>
            <person name="Morono Y."/>
            <person name="Uchiyama I."/>
            <person name="Ito T."/>
            <person name="Fujiyama A."/>
            <person name="Inagaki F."/>
            <person name="Takami H."/>
        </authorList>
    </citation>
    <scope>NUCLEOTIDE SEQUENCE</scope>
    <source>
        <strain evidence="1">Expedition CK06-06</strain>
    </source>
</reference>
<comment type="caution">
    <text evidence="1">The sequence shown here is derived from an EMBL/GenBank/DDBJ whole genome shotgun (WGS) entry which is preliminary data.</text>
</comment>